<name>A0A841DDY3_PLAVE</name>
<dbReference type="SUPFAM" id="SSF46785">
    <property type="entry name" value="Winged helix' DNA-binding domain"/>
    <property type="match status" value="1"/>
</dbReference>
<evidence type="ECO:0000259" key="4">
    <source>
        <dbReference type="PROSITE" id="PS50042"/>
    </source>
</evidence>
<dbReference type="GO" id="GO:0003677">
    <property type="term" value="F:DNA binding"/>
    <property type="evidence" value="ECO:0007669"/>
    <property type="project" value="UniProtKB-KW"/>
</dbReference>
<dbReference type="InterPro" id="IPR012318">
    <property type="entry name" value="HTH_CRP"/>
</dbReference>
<dbReference type="Gene3D" id="2.60.120.10">
    <property type="entry name" value="Jelly Rolls"/>
    <property type="match status" value="1"/>
</dbReference>
<dbReference type="InterPro" id="IPR000595">
    <property type="entry name" value="cNMP-bd_dom"/>
</dbReference>
<keyword evidence="2" id="KW-0238">DNA-binding</keyword>
<dbReference type="PROSITE" id="PS51063">
    <property type="entry name" value="HTH_CRP_2"/>
    <property type="match status" value="1"/>
</dbReference>
<reference evidence="6 7" key="1">
    <citation type="submission" date="2020-08" db="EMBL/GenBank/DDBJ databases">
        <title>Genomic Encyclopedia of Type Strains, Phase III (KMG-III): the genomes of soil and plant-associated and newly described type strains.</title>
        <authorList>
            <person name="Whitman W."/>
        </authorList>
    </citation>
    <scope>NUCLEOTIDE SEQUENCE [LARGE SCALE GENOMIC DNA]</scope>
    <source>
        <strain evidence="6 7">CECT 3303</strain>
    </source>
</reference>
<evidence type="ECO:0000259" key="5">
    <source>
        <dbReference type="PROSITE" id="PS51063"/>
    </source>
</evidence>
<protein>
    <submittedName>
        <fullName evidence="6">CRP-like cAMP-binding protein</fullName>
    </submittedName>
</protein>
<dbReference type="InterPro" id="IPR018490">
    <property type="entry name" value="cNMP-bd_dom_sf"/>
</dbReference>
<gene>
    <name evidence="6" type="ORF">FHS22_006992</name>
</gene>
<evidence type="ECO:0000256" key="2">
    <source>
        <dbReference type="ARBA" id="ARBA00023125"/>
    </source>
</evidence>
<dbReference type="InterPro" id="IPR050397">
    <property type="entry name" value="Env_Response_Regulators"/>
</dbReference>
<dbReference type="Pfam" id="PF00027">
    <property type="entry name" value="cNMP_binding"/>
    <property type="match status" value="1"/>
</dbReference>
<dbReference type="Pfam" id="PF13545">
    <property type="entry name" value="HTH_Crp_2"/>
    <property type="match status" value="1"/>
</dbReference>
<feature type="domain" description="HTH crp-type" evidence="5">
    <location>
        <begin position="159"/>
        <end position="232"/>
    </location>
</feature>
<evidence type="ECO:0000256" key="1">
    <source>
        <dbReference type="ARBA" id="ARBA00023015"/>
    </source>
</evidence>
<keyword evidence="7" id="KW-1185">Reference proteome</keyword>
<dbReference type="RefSeq" id="WP_184948389.1">
    <property type="nucleotide sequence ID" value="NZ_BAAAWZ010000004.1"/>
</dbReference>
<organism evidence="6 7">
    <name type="scientific">Planomonospora venezuelensis</name>
    <dbReference type="NCBI Taxonomy" id="1999"/>
    <lineage>
        <taxon>Bacteria</taxon>
        <taxon>Bacillati</taxon>
        <taxon>Actinomycetota</taxon>
        <taxon>Actinomycetes</taxon>
        <taxon>Streptosporangiales</taxon>
        <taxon>Streptosporangiaceae</taxon>
        <taxon>Planomonospora</taxon>
    </lineage>
</organism>
<keyword evidence="1" id="KW-0805">Transcription regulation</keyword>
<dbReference type="CDD" id="cd00038">
    <property type="entry name" value="CAP_ED"/>
    <property type="match status" value="1"/>
</dbReference>
<dbReference type="InterPro" id="IPR014710">
    <property type="entry name" value="RmlC-like_jellyroll"/>
</dbReference>
<sequence>MLDKQRTSDGEQWAAGTLLTRLSPDATAELLSLAPPRRIPAGTVLLHQGDASARHAFVIRRVRPHGTACVKITARLANGAESMLGIRLCGDVIGELAAVHGGPRSATATTCSEVVVHAVQGEDFVAFLNRHPEGWAALSGMIADQLEWANQRRLDFTGYPVPVRLARVLLSLAERHGRVAPDGLTPGVTLSHDELGMLIGAGRDAIGQAVAKLKRMNLIRASYRTVVIGDLEGLRDFAEGA</sequence>
<dbReference type="Proteomes" id="UP000562352">
    <property type="component" value="Unassembled WGS sequence"/>
</dbReference>
<dbReference type="InterPro" id="IPR036390">
    <property type="entry name" value="WH_DNA-bd_sf"/>
</dbReference>
<keyword evidence="3" id="KW-0804">Transcription</keyword>
<dbReference type="PANTHER" id="PTHR24567:SF74">
    <property type="entry name" value="HTH-TYPE TRANSCRIPTIONAL REGULATOR ARCR"/>
    <property type="match status" value="1"/>
</dbReference>
<dbReference type="AlphaFoldDB" id="A0A841DDY3"/>
<dbReference type="PROSITE" id="PS50042">
    <property type="entry name" value="CNMP_BINDING_3"/>
    <property type="match status" value="1"/>
</dbReference>
<proteinExistence type="predicted"/>
<feature type="domain" description="Cyclic nucleotide-binding" evidence="4">
    <location>
        <begin position="18"/>
        <end position="128"/>
    </location>
</feature>
<dbReference type="EMBL" id="JACHJJ010000036">
    <property type="protein sequence ID" value="MBB5967679.1"/>
    <property type="molecule type" value="Genomic_DNA"/>
</dbReference>
<comment type="caution">
    <text evidence="6">The sequence shown here is derived from an EMBL/GenBank/DDBJ whole genome shotgun (WGS) entry which is preliminary data.</text>
</comment>
<dbReference type="Gene3D" id="1.10.10.10">
    <property type="entry name" value="Winged helix-like DNA-binding domain superfamily/Winged helix DNA-binding domain"/>
    <property type="match status" value="1"/>
</dbReference>
<dbReference type="InterPro" id="IPR036388">
    <property type="entry name" value="WH-like_DNA-bd_sf"/>
</dbReference>
<dbReference type="GO" id="GO:0005829">
    <property type="term" value="C:cytosol"/>
    <property type="evidence" value="ECO:0007669"/>
    <property type="project" value="TreeGrafter"/>
</dbReference>
<dbReference type="GO" id="GO:0003700">
    <property type="term" value="F:DNA-binding transcription factor activity"/>
    <property type="evidence" value="ECO:0007669"/>
    <property type="project" value="TreeGrafter"/>
</dbReference>
<evidence type="ECO:0000256" key="3">
    <source>
        <dbReference type="ARBA" id="ARBA00023163"/>
    </source>
</evidence>
<evidence type="ECO:0000313" key="7">
    <source>
        <dbReference type="Proteomes" id="UP000562352"/>
    </source>
</evidence>
<dbReference type="SMART" id="SM00100">
    <property type="entry name" value="cNMP"/>
    <property type="match status" value="1"/>
</dbReference>
<accession>A0A841DDY3</accession>
<dbReference type="PANTHER" id="PTHR24567">
    <property type="entry name" value="CRP FAMILY TRANSCRIPTIONAL REGULATORY PROTEIN"/>
    <property type="match status" value="1"/>
</dbReference>
<dbReference type="SUPFAM" id="SSF51206">
    <property type="entry name" value="cAMP-binding domain-like"/>
    <property type="match status" value="1"/>
</dbReference>
<evidence type="ECO:0000313" key="6">
    <source>
        <dbReference type="EMBL" id="MBB5967679.1"/>
    </source>
</evidence>